<protein>
    <submittedName>
        <fullName evidence="4">Flavodoxin</fullName>
    </submittedName>
</protein>
<dbReference type="OrthoDB" id="9806505at2"/>
<evidence type="ECO:0000256" key="2">
    <source>
        <dbReference type="ARBA" id="ARBA00022643"/>
    </source>
</evidence>
<organism evidence="4 5">
    <name type="scientific">Cohaesibacter marisflavi</name>
    <dbReference type="NCBI Taxonomy" id="655353"/>
    <lineage>
        <taxon>Bacteria</taxon>
        <taxon>Pseudomonadati</taxon>
        <taxon>Pseudomonadota</taxon>
        <taxon>Alphaproteobacteria</taxon>
        <taxon>Hyphomicrobiales</taxon>
        <taxon>Cohaesibacteraceae</taxon>
    </lineage>
</organism>
<dbReference type="RefSeq" id="WP_090075682.1">
    <property type="nucleotide sequence ID" value="NZ_FOVR01000026.1"/>
</dbReference>
<dbReference type="InterPro" id="IPR029039">
    <property type="entry name" value="Flavoprotein-like_sf"/>
</dbReference>
<dbReference type="PANTHER" id="PTHR39201:SF1">
    <property type="entry name" value="FLAVODOXIN-LIKE DOMAIN-CONTAINING PROTEIN"/>
    <property type="match status" value="1"/>
</dbReference>
<evidence type="ECO:0000313" key="5">
    <source>
        <dbReference type="Proteomes" id="UP000199236"/>
    </source>
</evidence>
<dbReference type="Proteomes" id="UP000199236">
    <property type="component" value="Unassembled WGS sequence"/>
</dbReference>
<dbReference type="STRING" id="655353.SAMN04488056_1266"/>
<keyword evidence="2" id="KW-0288">FMN</keyword>
<evidence type="ECO:0000259" key="3">
    <source>
        <dbReference type="Pfam" id="PF12682"/>
    </source>
</evidence>
<keyword evidence="1" id="KW-0285">Flavoprotein</keyword>
<name>A0A1I5N5I3_9HYPH</name>
<dbReference type="InterPro" id="IPR008254">
    <property type="entry name" value="Flavodoxin/NO_synth"/>
</dbReference>
<dbReference type="InterPro" id="IPR006311">
    <property type="entry name" value="TAT_signal"/>
</dbReference>
<dbReference type="Pfam" id="PF12682">
    <property type="entry name" value="Flavodoxin_4"/>
    <property type="match status" value="1"/>
</dbReference>
<evidence type="ECO:0000256" key="1">
    <source>
        <dbReference type="ARBA" id="ARBA00022630"/>
    </source>
</evidence>
<proteinExistence type="predicted"/>
<dbReference type="EMBL" id="FOVR01000026">
    <property type="protein sequence ID" value="SFP17068.1"/>
    <property type="molecule type" value="Genomic_DNA"/>
</dbReference>
<dbReference type="SUPFAM" id="SSF52218">
    <property type="entry name" value="Flavoproteins"/>
    <property type="match status" value="1"/>
</dbReference>
<evidence type="ECO:0000313" key="4">
    <source>
        <dbReference type="EMBL" id="SFP17068.1"/>
    </source>
</evidence>
<dbReference type="AlphaFoldDB" id="A0A1I5N5I3"/>
<keyword evidence="5" id="KW-1185">Reference proteome</keyword>
<dbReference type="PANTHER" id="PTHR39201">
    <property type="entry name" value="EXPORTED PROTEIN-RELATED"/>
    <property type="match status" value="1"/>
</dbReference>
<gene>
    <name evidence="4" type="ORF">SAMN04488056_1266</name>
</gene>
<accession>A0A1I5N5I3</accession>
<dbReference type="GO" id="GO:0010181">
    <property type="term" value="F:FMN binding"/>
    <property type="evidence" value="ECO:0007669"/>
    <property type="project" value="InterPro"/>
</dbReference>
<dbReference type="PROSITE" id="PS51318">
    <property type="entry name" value="TAT"/>
    <property type="match status" value="1"/>
</dbReference>
<dbReference type="Gene3D" id="3.40.50.360">
    <property type="match status" value="1"/>
</dbReference>
<sequence length="200" mass="21895">MKNSKKINRRNALFQLYGAALGFGVGTSLVAQADPLPVNKRSSSTLVAYLSRSGNTRVIAETLARQMSADLFEIRTVEPYPDDYQAHVLRARQQQETGELPALSGDFPGLDGYHSVVLAFPIWGRDMPAPVRSFLADWDMGNKTLFPCITHGGYGPGHSLETLGQLVPDAQIKPAFIKQCDSERDTISLLADWTATVMPS</sequence>
<reference evidence="4 5" key="1">
    <citation type="submission" date="2016-10" db="EMBL/GenBank/DDBJ databases">
        <authorList>
            <person name="de Groot N.N."/>
        </authorList>
    </citation>
    <scope>NUCLEOTIDE SEQUENCE [LARGE SCALE GENOMIC DNA]</scope>
    <source>
        <strain evidence="4 5">CGMCC 1.9157</strain>
    </source>
</reference>
<feature type="domain" description="Flavodoxin-like" evidence="3">
    <location>
        <begin position="45"/>
        <end position="185"/>
    </location>
</feature>